<reference evidence="2" key="2">
    <citation type="submission" date="2025-09" db="UniProtKB">
        <authorList>
            <consortium name="Ensembl"/>
        </authorList>
    </citation>
    <scope>IDENTIFICATION</scope>
</reference>
<evidence type="ECO:0000313" key="2">
    <source>
        <dbReference type="Ensembl" id="ENSMMSP00000013912.1"/>
    </source>
</evidence>
<dbReference type="Proteomes" id="UP000694544">
    <property type="component" value="Unplaced"/>
</dbReference>
<dbReference type="Ensembl" id="ENSMMST00000015355.1">
    <property type="protein sequence ID" value="ENSMMSP00000013912.1"/>
    <property type="gene ID" value="ENSMMSG00000010630.1"/>
</dbReference>
<dbReference type="PANTHER" id="PTHR44873:SF1">
    <property type="entry name" value="DNAJ HOMOLOG SUBFAMILY C MEMBER 30, MITOCHONDRIAL"/>
    <property type="match status" value="1"/>
</dbReference>
<evidence type="ECO:0000256" key="1">
    <source>
        <dbReference type="SAM" id="MobiDB-lite"/>
    </source>
</evidence>
<name>A0A8C6DE63_MOSMO</name>
<dbReference type="AlphaFoldDB" id="A0A8C6DE63"/>
<dbReference type="PANTHER" id="PTHR44873">
    <property type="entry name" value="DNAJ HOMOLOG SUBFAMILY C MEMBER 30, MITOCHONDRIAL"/>
    <property type="match status" value="1"/>
</dbReference>
<reference evidence="2" key="1">
    <citation type="submission" date="2025-08" db="UniProtKB">
        <authorList>
            <consortium name="Ensembl"/>
        </authorList>
    </citation>
    <scope>IDENTIFICATION</scope>
</reference>
<proteinExistence type="predicted"/>
<organism evidence="2 3">
    <name type="scientific">Moschus moschiferus</name>
    <name type="common">Siberian musk deer</name>
    <name type="synonym">Moschus sibiricus</name>
    <dbReference type="NCBI Taxonomy" id="68415"/>
    <lineage>
        <taxon>Eukaryota</taxon>
        <taxon>Metazoa</taxon>
        <taxon>Chordata</taxon>
        <taxon>Craniata</taxon>
        <taxon>Vertebrata</taxon>
        <taxon>Euteleostomi</taxon>
        <taxon>Mammalia</taxon>
        <taxon>Eutheria</taxon>
        <taxon>Laurasiatheria</taxon>
        <taxon>Artiodactyla</taxon>
        <taxon>Ruminantia</taxon>
        <taxon>Pecora</taxon>
        <taxon>Moschidae</taxon>
        <taxon>Moschus</taxon>
    </lineage>
</organism>
<dbReference type="GeneTree" id="ENSGT00510000048685"/>
<evidence type="ECO:0000313" key="3">
    <source>
        <dbReference type="Proteomes" id="UP000694544"/>
    </source>
</evidence>
<keyword evidence="3" id="KW-1185">Reference proteome</keyword>
<feature type="region of interest" description="Disordered" evidence="1">
    <location>
        <begin position="1"/>
        <end position="91"/>
    </location>
</feature>
<accession>A0A8C6DE63</accession>
<dbReference type="InterPro" id="IPR053025">
    <property type="entry name" value="Mito_ATP_Synthase-Asso"/>
</dbReference>
<protein>
    <submittedName>
        <fullName evidence="2">Uncharacterized protein</fullName>
    </submittedName>
</protein>
<sequence>MICSAFPPRPSWSKPRRPNHQQSFLSHPDNPGSAESAEHFPRISQAHRVPGSTTLSRKYARGLPSDEDLHGAGVRPSKTPAADPEARPAQALPEVSHTKFDSDAFFRARCGERLERKWRLRASLEAFRKMLEDRAYPGVRRGFRPRSAPSLPHHELSFLIGEWRFGMGDLSSPTRDRTCASTVEVQSLNHWIPRKVHTHTLFFSFIPNWC</sequence>